<comment type="caution">
    <text evidence="3">The sequence shown here is derived from an EMBL/GenBank/DDBJ whole genome shotgun (WGS) entry which is preliminary data.</text>
</comment>
<reference evidence="4" key="1">
    <citation type="journal article" date="2019" name="Int. J. Syst. Evol. Microbiol.">
        <title>The Global Catalogue of Microorganisms (GCM) 10K type strain sequencing project: providing services to taxonomists for standard genome sequencing and annotation.</title>
        <authorList>
            <consortium name="The Broad Institute Genomics Platform"/>
            <consortium name="The Broad Institute Genome Sequencing Center for Infectious Disease"/>
            <person name="Wu L."/>
            <person name="Ma J."/>
        </authorList>
    </citation>
    <scope>NUCLEOTIDE SEQUENCE [LARGE SCALE GENOMIC DNA]</scope>
    <source>
        <strain evidence="4">JCM 16673</strain>
    </source>
</reference>
<evidence type="ECO:0000313" key="3">
    <source>
        <dbReference type="EMBL" id="GAA4015938.1"/>
    </source>
</evidence>
<keyword evidence="2" id="KW-0732">Signal</keyword>
<accession>A0ABP7ST70</accession>
<proteinExistence type="predicted"/>
<organism evidence="3 4">
    <name type="scientific">Actimicrobium antarcticum</name>
    <dbReference type="NCBI Taxonomy" id="1051899"/>
    <lineage>
        <taxon>Bacteria</taxon>
        <taxon>Pseudomonadati</taxon>
        <taxon>Pseudomonadota</taxon>
        <taxon>Betaproteobacteria</taxon>
        <taxon>Burkholderiales</taxon>
        <taxon>Oxalobacteraceae</taxon>
        <taxon>Actimicrobium</taxon>
    </lineage>
</organism>
<protein>
    <submittedName>
        <fullName evidence="3">Uncharacterized protein</fullName>
    </submittedName>
</protein>
<evidence type="ECO:0000256" key="2">
    <source>
        <dbReference type="SAM" id="SignalP"/>
    </source>
</evidence>
<name>A0ABP7ST70_9BURK</name>
<feature type="chain" id="PRO_5045825077" evidence="2">
    <location>
        <begin position="28"/>
        <end position="128"/>
    </location>
</feature>
<feature type="region of interest" description="Disordered" evidence="1">
    <location>
        <begin position="73"/>
        <end position="128"/>
    </location>
</feature>
<feature type="compositionally biased region" description="Low complexity" evidence="1">
    <location>
        <begin position="93"/>
        <end position="114"/>
    </location>
</feature>
<dbReference type="EMBL" id="BAAAZE010000005">
    <property type="protein sequence ID" value="GAA4015938.1"/>
    <property type="molecule type" value="Genomic_DNA"/>
</dbReference>
<evidence type="ECO:0000256" key="1">
    <source>
        <dbReference type="SAM" id="MobiDB-lite"/>
    </source>
</evidence>
<keyword evidence="4" id="KW-1185">Reference proteome</keyword>
<gene>
    <name evidence="3" type="ORF">GCM10022212_08680</name>
</gene>
<evidence type="ECO:0000313" key="4">
    <source>
        <dbReference type="Proteomes" id="UP001501353"/>
    </source>
</evidence>
<feature type="signal peptide" evidence="2">
    <location>
        <begin position="1"/>
        <end position="27"/>
    </location>
</feature>
<sequence length="128" mass="13353">MILGETMPAPCHFLLAMCVVLPCAASAQSQQSSDPASADAAVPAVTYTSAFSNYRAVSAEQVSPAKVWRQANDELANTGGHMGGGSSQPESAKPMTPMKPMKPMKPMTPMKPMPQSHAGHGAHSMGEK</sequence>
<dbReference type="Proteomes" id="UP001501353">
    <property type="component" value="Unassembled WGS sequence"/>
</dbReference>